<sequence>MREFIGIVKDKVSLSKLALITNPNTLSLHVAVLRTTSHTPSPPNAHHLATLLTLGDSSRATASIIIHSLFTRLHRTTDSHVTLKCLFTIHHIIKRGPFILKDQLSVFTSTNGRNNFKLSGFRDGASAATWMLSAWVRWYACYVETIVSTSKTIGFVVCSLNSSLIEKEKQRDSISSYTNFDLIKDFVSLVCVIEEICKVPDNLLVEKDRLLHCILELLTNDYLSTVNEIFLRVIEFKERVNFLNFDDSAELASALDRLTSCKEKSSELFSSRKPSVDTLWEMIEELNNEIGMGNFRELGRKVSWSESARFGDRVVRTSDSLKFSSGRLRSK</sequence>
<name>A0ACB9FXU6_9ASTR</name>
<dbReference type="EMBL" id="CM042032">
    <property type="protein sequence ID" value="KAI3775776.1"/>
    <property type="molecule type" value="Genomic_DNA"/>
</dbReference>
<organism evidence="1 2">
    <name type="scientific">Smallanthus sonchifolius</name>
    <dbReference type="NCBI Taxonomy" id="185202"/>
    <lineage>
        <taxon>Eukaryota</taxon>
        <taxon>Viridiplantae</taxon>
        <taxon>Streptophyta</taxon>
        <taxon>Embryophyta</taxon>
        <taxon>Tracheophyta</taxon>
        <taxon>Spermatophyta</taxon>
        <taxon>Magnoliopsida</taxon>
        <taxon>eudicotyledons</taxon>
        <taxon>Gunneridae</taxon>
        <taxon>Pentapetalae</taxon>
        <taxon>asterids</taxon>
        <taxon>campanulids</taxon>
        <taxon>Asterales</taxon>
        <taxon>Asteraceae</taxon>
        <taxon>Asteroideae</taxon>
        <taxon>Heliantheae alliance</taxon>
        <taxon>Millerieae</taxon>
        <taxon>Smallanthus</taxon>
    </lineage>
</organism>
<accession>A0ACB9FXU6</accession>
<reference evidence="1 2" key="2">
    <citation type="journal article" date="2022" name="Mol. Ecol. Resour.">
        <title>The genomes of chicory, endive, great burdock and yacon provide insights into Asteraceae paleo-polyploidization history and plant inulin production.</title>
        <authorList>
            <person name="Fan W."/>
            <person name="Wang S."/>
            <person name="Wang H."/>
            <person name="Wang A."/>
            <person name="Jiang F."/>
            <person name="Liu H."/>
            <person name="Zhao H."/>
            <person name="Xu D."/>
            <person name="Zhang Y."/>
        </authorList>
    </citation>
    <scope>NUCLEOTIDE SEQUENCE [LARGE SCALE GENOMIC DNA]</scope>
    <source>
        <strain evidence="2">cv. Yunnan</strain>
        <tissue evidence="1">Leaves</tissue>
    </source>
</reference>
<proteinExistence type="predicted"/>
<protein>
    <submittedName>
        <fullName evidence="1">Uncharacterized protein</fullName>
    </submittedName>
</protein>
<dbReference type="Proteomes" id="UP001056120">
    <property type="component" value="Linkage Group LG15"/>
</dbReference>
<reference evidence="2" key="1">
    <citation type="journal article" date="2022" name="Mol. Ecol. Resour.">
        <title>The genomes of chicory, endive, great burdock and yacon provide insights into Asteraceae palaeo-polyploidization history and plant inulin production.</title>
        <authorList>
            <person name="Fan W."/>
            <person name="Wang S."/>
            <person name="Wang H."/>
            <person name="Wang A."/>
            <person name="Jiang F."/>
            <person name="Liu H."/>
            <person name="Zhao H."/>
            <person name="Xu D."/>
            <person name="Zhang Y."/>
        </authorList>
    </citation>
    <scope>NUCLEOTIDE SEQUENCE [LARGE SCALE GENOMIC DNA]</scope>
    <source>
        <strain evidence="2">cv. Yunnan</strain>
    </source>
</reference>
<evidence type="ECO:0000313" key="2">
    <source>
        <dbReference type="Proteomes" id="UP001056120"/>
    </source>
</evidence>
<comment type="caution">
    <text evidence="1">The sequence shown here is derived from an EMBL/GenBank/DDBJ whole genome shotgun (WGS) entry which is preliminary data.</text>
</comment>
<keyword evidence="2" id="KW-1185">Reference proteome</keyword>
<evidence type="ECO:0000313" key="1">
    <source>
        <dbReference type="EMBL" id="KAI3775776.1"/>
    </source>
</evidence>
<gene>
    <name evidence="1" type="ORF">L1987_45529</name>
</gene>